<evidence type="ECO:0000256" key="2">
    <source>
        <dbReference type="ARBA" id="ARBA00022448"/>
    </source>
</evidence>
<reference evidence="14" key="1">
    <citation type="journal article" date="2019" name="Int. J. Syst. Evol. Microbiol.">
        <title>The Global Catalogue of Microorganisms (GCM) 10K type strain sequencing project: providing services to taxonomists for standard genome sequencing and annotation.</title>
        <authorList>
            <consortium name="The Broad Institute Genomics Platform"/>
            <consortium name="The Broad Institute Genome Sequencing Center for Infectious Disease"/>
            <person name="Wu L."/>
            <person name="Ma J."/>
        </authorList>
    </citation>
    <scope>NUCLEOTIDE SEQUENCE [LARGE SCALE GENOMIC DNA]</scope>
    <source>
        <strain evidence="14">CCUG 64793</strain>
    </source>
</reference>
<comment type="caution">
    <text evidence="13">The sequence shown here is derived from an EMBL/GenBank/DDBJ whole genome shotgun (WGS) entry which is preliminary data.</text>
</comment>
<dbReference type="SUPFAM" id="SSF49464">
    <property type="entry name" value="Carboxypeptidase regulatory domain-like"/>
    <property type="match status" value="1"/>
</dbReference>
<evidence type="ECO:0000313" key="13">
    <source>
        <dbReference type="EMBL" id="MFD1094538.1"/>
    </source>
</evidence>
<gene>
    <name evidence="13" type="ORF">ACFQ3Q_02145</name>
</gene>
<dbReference type="InterPro" id="IPR000531">
    <property type="entry name" value="Beta-barrel_TonB"/>
</dbReference>
<dbReference type="NCBIfam" id="TIGR04056">
    <property type="entry name" value="OMP_RagA_SusC"/>
    <property type="match status" value="1"/>
</dbReference>
<dbReference type="InterPro" id="IPR008969">
    <property type="entry name" value="CarboxyPept-like_regulatory"/>
</dbReference>
<name>A0ABW3NLH3_9FLAO</name>
<keyword evidence="14" id="KW-1185">Reference proteome</keyword>
<feature type="chain" id="PRO_5045536408" evidence="10">
    <location>
        <begin position="23"/>
        <end position="1021"/>
    </location>
</feature>
<dbReference type="Pfam" id="PF07715">
    <property type="entry name" value="Plug"/>
    <property type="match status" value="1"/>
</dbReference>
<evidence type="ECO:0000256" key="4">
    <source>
        <dbReference type="ARBA" id="ARBA00022692"/>
    </source>
</evidence>
<proteinExistence type="inferred from homology"/>
<dbReference type="Gene3D" id="2.40.170.20">
    <property type="entry name" value="TonB-dependent receptor, beta-barrel domain"/>
    <property type="match status" value="1"/>
</dbReference>
<keyword evidence="4 8" id="KW-0812">Transmembrane</keyword>
<feature type="domain" description="TonB-dependent receptor plug" evidence="12">
    <location>
        <begin position="119"/>
        <end position="237"/>
    </location>
</feature>
<dbReference type="InterPro" id="IPR012910">
    <property type="entry name" value="Plug_dom"/>
</dbReference>
<feature type="domain" description="TonB-dependent receptor-like beta-barrel" evidence="11">
    <location>
        <begin position="410"/>
        <end position="973"/>
    </location>
</feature>
<dbReference type="Gene3D" id="2.60.40.1120">
    <property type="entry name" value="Carboxypeptidase-like, regulatory domain"/>
    <property type="match status" value="1"/>
</dbReference>
<dbReference type="InterPro" id="IPR039426">
    <property type="entry name" value="TonB-dep_rcpt-like"/>
</dbReference>
<evidence type="ECO:0000256" key="6">
    <source>
        <dbReference type="ARBA" id="ARBA00023136"/>
    </source>
</evidence>
<organism evidence="13 14">
    <name type="scientific">Salegentibacter chungangensis</name>
    <dbReference type="NCBI Taxonomy" id="1335724"/>
    <lineage>
        <taxon>Bacteria</taxon>
        <taxon>Pseudomonadati</taxon>
        <taxon>Bacteroidota</taxon>
        <taxon>Flavobacteriia</taxon>
        <taxon>Flavobacteriales</taxon>
        <taxon>Flavobacteriaceae</taxon>
        <taxon>Salegentibacter</taxon>
    </lineage>
</organism>
<evidence type="ECO:0000256" key="3">
    <source>
        <dbReference type="ARBA" id="ARBA00022452"/>
    </source>
</evidence>
<dbReference type="Pfam" id="PF13715">
    <property type="entry name" value="CarbopepD_reg_2"/>
    <property type="match status" value="1"/>
</dbReference>
<dbReference type="Gene3D" id="2.170.130.10">
    <property type="entry name" value="TonB-dependent receptor, plug domain"/>
    <property type="match status" value="1"/>
</dbReference>
<keyword evidence="3 8" id="KW-1134">Transmembrane beta strand</keyword>
<dbReference type="InterPro" id="IPR023997">
    <property type="entry name" value="TonB-dep_OMP_SusC/RagA_CS"/>
</dbReference>
<dbReference type="InterPro" id="IPR023996">
    <property type="entry name" value="TonB-dep_OMP_SusC/RagA"/>
</dbReference>
<dbReference type="InterPro" id="IPR036942">
    <property type="entry name" value="Beta-barrel_TonB_sf"/>
</dbReference>
<comment type="subcellular location">
    <subcellularLocation>
        <location evidence="1 8">Cell outer membrane</location>
        <topology evidence="1 8">Multi-pass membrane protein</topology>
    </subcellularLocation>
</comment>
<keyword evidence="5 9" id="KW-0798">TonB box</keyword>
<dbReference type="SUPFAM" id="SSF56935">
    <property type="entry name" value="Porins"/>
    <property type="match status" value="1"/>
</dbReference>
<dbReference type="EMBL" id="JBHTLI010000001">
    <property type="protein sequence ID" value="MFD1094538.1"/>
    <property type="molecule type" value="Genomic_DNA"/>
</dbReference>
<dbReference type="RefSeq" id="WP_380742458.1">
    <property type="nucleotide sequence ID" value="NZ_JBHTLI010000001.1"/>
</dbReference>
<evidence type="ECO:0000256" key="9">
    <source>
        <dbReference type="RuleBase" id="RU003357"/>
    </source>
</evidence>
<evidence type="ECO:0000256" key="7">
    <source>
        <dbReference type="ARBA" id="ARBA00023237"/>
    </source>
</evidence>
<evidence type="ECO:0000313" key="14">
    <source>
        <dbReference type="Proteomes" id="UP001597131"/>
    </source>
</evidence>
<accession>A0ABW3NLH3</accession>
<dbReference type="NCBIfam" id="TIGR04057">
    <property type="entry name" value="SusC_RagA_signa"/>
    <property type="match status" value="1"/>
</dbReference>
<protein>
    <submittedName>
        <fullName evidence="13">SusC/RagA family TonB-linked outer membrane protein</fullName>
    </submittedName>
</protein>
<evidence type="ECO:0000259" key="11">
    <source>
        <dbReference type="Pfam" id="PF00593"/>
    </source>
</evidence>
<comment type="similarity">
    <text evidence="8 9">Belongs to the TonB-dependent receptor family.</text>
</comment>
<dbReference type="PROSITE" id="PS52016">
    <property type="entry name" value="TONB_DEPENDENT_REC_3"/>
    <property type="match status" value="1"/>
</dbReference>
<keyword evidence="10" id="KW-0732">Signal</keyword>
<dbReference type="InterPro" id="IPR037066">
    <property type="entry name" value="Plug_dom_sf"/>
</dbReference>
<sequence>MKKHFRKALLLFLCFFSLQMWAQEKQISGEVTGQDGMPLPGVSVFVKNTSVGTVTNFDGEFSLNVPDQSNNVLVFSFLGYTTKEVKVGDKNQFKVTLETDQEALDEVVVTALGIKREKKALGYAVQSLESEKLLEGNQTNMVNGLQGKVSGVTVANSGGAPGSSSVILIRGGTSITGNNQPLIVVDGIPIDNSTNPSNEVASANRASDINPEDIENISVLKGPAAAALYGIQAAEGAVIITTKKGKAGMSTISYSGSVSFDQVLGTPDIQTQYGQGRQLVDEEGNITYEPDSEFSWGEPIPSGTQTYNHLEDFYETAVTQNHNVSYSGGTEKSQLYLSAGDLSQEGVVEGTSYDKTSLKLNTSTKFNEDLTIGGSANYIVTETNSTKQGNVSGSSYSSLLSYPANVDIYDYLNEDGSQKRFFQEQRFDNPYWSLENSPNNDKVHRLLGILSLDYNFLDHFNVSYKLGTDYYNEFSKRVTADGSLIENREDGAISQFQKDYRRTTSNFILSYNQDITEDFNVNALVGNSVEDLRTHYTYTSGVGFQAPGIYSIANIKQADQRISEVINRKRIVGLFGEIKLSWKDALFLNATGRNDWSSTLPADKRSFFYPSVGASALVTDLFKNAGKDITSPNGLTYLKLRTTWARVGKDAPIGFLESNLGTNINGLASSAYTWTGVAVGNPDLEPEFTDSYEFGFDSRFFENRVGLDMSFYYSKSDNQILQGIRVPPTAGTFLATLNGGSIINKGIEAFLSVKVLPKTSDFQWNMTYNFGLNDSKVDDLPGMLNEVYLSDSWTFNGTAAGAAILDGSLFGLRGYRPTKNDSGQVLVESNGLPGREAAIFPDVNRIPEWTLGITNNMSYKNFNLSFLFDIVQGVDVYNATESALVFYGLSPKTLDRGETTVIDGVNANGEPNTIEVRKDQEYYQNYYSRIADNFVEDGSFARLRYVTLSYNLPSTFLDKLKIADAQFYVTGRNLLTITDYSGVDPEVNTFGAGISGAGSTGIDNLGTPGTQGVDLGLKFKF</sequence>
<evidence type="ECO:0000259" key="12">
    <source>
        <dbReference type="Pfam" id="PF07715"/>
    </source>
</evidence>
<dbReference type="Proteomes" id="UP001597131">
    <property type="component" value="Unassembled WGS sequence"/>
</dbReference>
<evidence type="ECO:0000256" key="5">
    <source>
        <dbReference type="ARBA" id="ARBA00023077"/>
    </source>
</evidence>
<feature type="signal peptide" evidence="10">
    <location>
        <begin position="1"/>
        <end position="22"/>
    </location>
</feature>
<keyword evidence="6 8" id="KW-0472">Membrane</keyword>
<keyword evidence="2 8" id="KW-0813">Transport</keyword>
<evidence type="ECO:0000256" key="8">
    <source>
        <dbReference type="PROSITE-ProRule" id="PRU01360"/>
    </source>
</evidence>
<evidence type="ECO:0000256" key="1">
    <source>
        <dbReference type="ARBA" id="ARBA00004571"/>
    </source>
</evidence>
<dbReference type="Pfam" id="PF00593">
    <property type="entry name" value="TonB_dep_Rec_b-barrel"/>
    <property type="match status" value="1"/>
</dbReference>
<evidence type="ECO:0000256" key="10">
    <source>
        <dbReference type="SAM" id="SignalP"/>
    </source>
</evidence>
<keyword evidence="7 8" id="KW-0998">Cell outer membrane</keyword>